<protein>
    <submittedName>
        <fullName evidence="4">Uncharacterized protein</fullName>
    </submittedName>
</protein>
<keyword evidence="1" id="KW-0175">Coiled coil</keyword>
<feature type="chain" id="PRO_5035854060" evidence="3">
    <location>
        <begin position="23"/>
        <end position="870"/>
    </location>
</feature>
<keyword evidence="5" id="KW-1185">Reference proteome</keyword>
<accession>A0A8S4C2G4</accession>
<dbReference type="Proteomes" id="UP000837675">
    <property type="component" value="Unassembled WGS sequence"/>
</dbReference>
<dbReference type="AlphaFoldDB" id="A0A8S4C2G4"/>
<feature type="coiled-coil region" evidence="1">
    <location>
        <begin position="681"/>
        <end position="708"/>
    </location>
</feature>
<evidence type="ECO:0000313" key="4">
    <source>
        <dbReference type="EMBL" id="CAG7597206.1"/>
    </source>
</evidence>
<evidence type="ECO:0000256" key="1">
    <source>
        <dbReference type="SAM" id="Coils"/>
    </source>
</evidence>
<comment type="caution">
    <text evidence="4">The sequence shown here is derived from an EMBL/GenBank/DDBJ whole genome shotgun (WGS) entry which is preliminary data.</text>
</comment>
<feature type="signal peptide" evidence="3">
    <location>
        <begin position="1"/>
        <end position="22"/>
    </location>
</feature>
<proteinExistence type="predicted"/>
<dbReference type="EMBL" id="CAJVAF010000321">
    <property type="protein sequence ID" value="CAG7597206.1"/>
    <property type="molecule type" value="Genomic_DNA"/>
</dbReference>
<evidence type="ECO:0000256" key="3">
    <source>
        <dbReference type="SAM" id="SignalP"/>
    </source>
</evidence>
<organism evidence="4 5">
    <name type="scientific">Hyalomma marginatum</name>
    <dbReference type="NCBI Taxonomy" id="34627"/>
    <lineage>
        <taxon>Eukaryota</taxon>
        <taxon>Metazoa</taxon>
        <taxon>Ecdysozoa</taxon>
        <taxon>Arthropoda</taxon>
        <taxon>Chelicerata</taxon>
        <taxon>Arachnida</taxon>
        <taxon>Acari</taxon>
        <taxon>Parasitiformes</taxon>
        <taxon>Ixodida</taxon>
        <taxon>Ixodoidea</taxon>
        <taxon>Ixodidae</taxon>
        <taxon>Hyalomminae</taxon>
        <taxon>Hyalomma</taxon>
    </lineage>
</organism>
<gene>
    <name evidence="4" type="ORF">MHYMCMPASI_00919</name>
</gene>
<reference evidence="4" key="1">
    <citation type="submission" date="2021-06" db="EMBL/GenBank/DDBJ databases">
        <authorList>
            <person name="Nardi T."/>
            <person name="Nardi T."/>
        </authorList>
    </citation>
    <scope>NUCLEOTIDE SEQUENCE</scope>
</reference>
<name>A0A8S4C2G4_9ACAR</name>
<keyword evidence="3" id="KW-0732">Signal</keyword>
<sequence>MVNRGALLFLFCIFFINSYTEAKTDLLCKDWLGGKYVGSKNAFESDPPSGDIARETSEDDAGVKGQCRDFFPTWRERMKLERLNTDPFETQYQMQRQYCWASWILDGEQRCGAPRISKWCLFIPCGFSWDPPAYTCWGDTKTKITDSSFKSDDEFSLFGSFNIVVLKKIRPQELFPGNLKNTSKRTKMCAYFKTNFLGSLFTSKKNLIGCVDEPFKPIPPTFNVVMPANAEPYVDPKLDIKTLLASGSRFDQPLAIVKFDDPQKLSPDQLFLRYKFPGDTSKYDTVNVANAEAPVCAKFPTYPITYCAKVTDLNPSQVCVCEKDDCLNNIFIGCLPRPTPKESNIAIMGSYTTLANQLGDQQPAVNLFLSYTDGSGNAIIIDKDNEEVYKKVGDEKYYKKDKAGNETNNPATMPLQYKKLTLPAPPITIKEYTKEVVQDDSGNQSAIITRGSGSVYGINFSTIIPEMDSSGNPKKISVRTPQMRWEIDGCVATTQEVPGEYPSYYIPTGNRYRNQCCPSSITDVAEQMQRCTLPTYQPKCFGSESSSPPWKDKGKAAPKQNEIAERAVCPGSYEGPLTNRDGSLKDPSHPDKICITNESDWLAALPQPYCIEMPISCDEVKIPTERSGYAIWLQPDPSSDIKNGADQNGKCDVTFGFDYRRDIEIKLNDDISTLADDDPNKITALTELNKAQSELTRLKAKANAENRNIQLAEFSMANSTVVTADSITKNGVTISRTAPLTPNRKCIANVYGTNVVNPCVKADSCVAITAASPANGNVTLPSAIDNYKAAANNNAAVPNSSSISSPLTDQSQVVGSCAAPYKAPVDDTNAPLTPTRQCLTDYYTVGNKVYVLRQVWSNDIQNRCEKPDSN</sequence>
<evidence type="ECO:0000313" key="5">
    <source>
        <dbReference type="Proteomes" id="UP000837675"/>
    </source>
</evidence>
<evidence type="ECO:0000256" key="2">
    <source>
        <dbReference type="SAM" id="MobiDB-lite"/>
    </source>
</evidence>
<feature type="region of interest" description="Disordered" evidence="2">
    <location>
        <begin position="541"/>
        <end position="561"/>
    </location>
</feature>